<reference evidence="1 2" key="1">
    <citation type="submission" date="2021-11" db="EMBL/GenBank/DDBJ databases">
        <title>Draft genome sequence of Paenibacillus profundus YoMME, a new Gram-positive bacteria with exoelectrogenic properties.</title>
        <authorList>
            <person name="Hubenova Y."/>
            <person name="Hubenova E."/>
            <person name="Manasiev Y."/>
            <person name="Peykov S."/>
            <person name="Mitov M."/>
        </authorList>
    </citation>
    <scope>NUCLEOTIDE SEQUENCE [LARGE SCALE GENOMIC DNA]</scope>
    <source>
        <strain evidence="1 2">YoMME</strain>
    </source>
</reference>
<proteinExistence type="predicted"/>
<evidence type="ECO:0000313" key="1">
    <source>
        <dbReference type="EMBL" id="MCE5172930.1"/>
    </source>
</evidence>
<name>A0ABS8YQM4_9BACL</name>
<dbReference type="InterPro" id="IPR024992">
    <property type="entry name" value="DUF3891"/>
</dbReference>
<gene>
    <name evidence="1" type="ORF">LQV63_27075</name>
</gene>
<keyword evidence="2" id="KW-1185">Reference proteome</keyword>
<dbReference type="RefSeq" id="WP_233698968.1">
    <property type="nucleotide sequence ID" value="NZ_JAJNBZ010000037.1"/>
</dbReference>
<evidence type="ECO:0000313" key="2">
    <source>
        <dbReference type="Proteomes" id="UP001199916"/>
    </source>
</evidence>
<comment type="caution">
    <text evidence="1">The sequence shown here is derived from an EMBL/GenBank/DDBJ whole genome shotgun (WGS) entry which is preliminary data.</text>
</comment>
<protein>
    <submittedName>
        <fullName evidence="1">DUF3891 family protein</fullName>
    </submittedName>
</protein>
<dbReference type="Pfam" id="PF13030">
    <property type="entry name" value="DUF3891"/>
    <property type="match status" value="1"/>
</dbReference>
<accession>A0ABS8YQM4</accession>
<dbReference type="Proteomes" id="UP001199916">
    <property type="component" value="Unassembled WGS sequence"/>
</dbReference>
<sequence length="254" mass="30020">MIIRTNEQEIIFIQQHDHGFLSGEMARHFNPQLLGRTERFEDVVLAAYEHDRSWIGLDKTPIWYDAEQVPYTFMDFPLALKLAFYRIGLDEIEAMNPYASLLCSMHFASFFHLEEQQEVVGFLRKERERQKRVREQLGELPEELIHSHFRLLQFCDDLSLFVCLNKPGVSKEDEFPWYQEGFERTEPFNRDTGKPLVAEWVSEKEIRVAPFPFTVPFTTILKYKTVAKENIHKLGIDKAYHAASWLEQEITFVQ</sequence>
<dbReference type="EMBL" id="JAJNBZ010000037">
    <property type="protein sequence ID" value="MCE5172930.1"/>
    <property type="molecule type" value="Genomic_DNA"/>
</dbReference>
<organism evidence="1 2">
    <name type="scientific">Paenibacillus profundus</name>
    <dbReference type="NCBI Taxonomy" id="1173085"/>
    <lineage>
        <taxon>Bacteria</taxon>
        <taxon>Bacillati</taxon>
        <taxon>Bacillota</taxon>
        <taxon>Bacilli</taxon>
        <taxon>Bacillales</taxon>
        <taxon>Paenibacillaceae</taxon>
        <taxon>Paenibacillus</taxon>
    </lineage>
</organism>